<comment type="subunit">
    <text evidence="17">Homodimer or homotetramer; both forms have similar enzymatic activities.</text>
</comment>
<feature type="transmembrane region" description="Helical" evidence="31">
    <location>
        <begin position="278"/>
        <end position="300"/>
    </location>
</feature>
<keyword evidence="11 29" id="KW-0808">Transferase</keyword>
<evidence type="ECO:0000256" key="17">
    <source>
        <dbReference type="ARBA" id="ARBA00023610"/>
    </source>
</evidence>
<dbReference type="InterPro" id="IPR014371">
    <property type="entry name" value="Oat_ACAT_DAG_ARE"/>
</dbReference>
<evidence type="ECO:0000256" key="21">
    <source>
        <dbReference type="ARBA" id="ARBA00048096"/>
    </source>
</evidence>
<evidence type="ECO:0000256" key="9">
    <source>
        <dbReference type="ARBA" id="ARBA00005175"/>
    </source>
</evidence>
<comment type="catalytic activity">
    <reaction evidence="6">
        <text>1,2-di-(9Z-octadecenoyl)-sn-glycerol + hexadecanoyl-CoA = 1,2-di-(9Z)-octadecenoyl-3-hexadecanoyl-sn-glycerol + CoA</text>
        <dbReference type="Rhea" id="RHEA:38163"/>
        <dbReference type="ChEBI" id="CHEBI:52333"/>
        <dbReference type="ChEBI" id="CHEBI:57287"/>
        <dbReference type="ChEBI" id="CHEBI:57379"/>
        <dbReference type="ChEBI" id="CHEBI:75583"/>
    </reaction>
    <physiologicalReaction direction="left-to-right" evidence="6">
        <dbReference type="Rhea" id="RHEA:38164"/>
    </physiologicalReaction>
</comment>
<comment type="catalytic activity">
    <reaction evidence="18">
        <text>1,2-di-(9Z-octadecenoyl)-sn-glycerol + (9Z)-octadecenoyl-CoA = 1,2,3-tri-(9Z-octadecenoyl)-glycerol + CoA</text>
        <dbReference type="Rhea" id="RHEA:38219"/>
        <dbReference type="ChEBI" id="CHEBI:52333"/>
        <dbReference type="ChEBI" id="CHEBI:53753"/>
        <dbReference type="ChEBI" id="CHEBI:57287"/>
        <dbReference type="ChEBI" id="CHEBI:57387"/>
    </reaction>
    <physiologicalReaction direction="left-to-right" evidence="18">
        <dbReference type="Rhea" id="RHEA:38220"/>
    </physiologicalReaction>
</comment>
<evidence type="ECO:0000256" key="22">
    <source>
        <dbReference type="ARBA" id="ARBA00048135"/>
    </source>
</evidence>
<feature type="compositionally biased region" description="Basic and acidic residues" evidence="30">
    <location>
        <begin position="35"/>
        <end position="56"/>
    </location>
</feature>
<feature type="transmembrane region" description="Helical" evidence="31">
    <location>
        <begin position="218"/>
        <end position="236"/>
    </location>
</feature>
<proteinExistence type="inferred from homology"/>
<evidence type="ECO:0000256" key="23">
    <source>
        <dbReference type="ARBA" id="ARBA00048614"/>
    </source>
</evidence>
<dbReference type="Pfam" id="PF03062">
    <property type="entry name" value="MBOAT"/>
    <property type="match status" value="1"/>
</dbReference>
<evidence type="ECO:0000256" key="12">
    <source>
        <dbReference type="ARBA" id="ARBA00022692"/>
    </source>
</evidence>
<keyword evidence="15 29" id="KW-0472">Membrane</keyword>
<evidence type="ECO:0000256" key="8">
    <source>
        <dbReference type="ARBA" id="ARBA00004477"/>
    </source>
</evidence>
<comment type="pathway">
    <text evidence="9">Lipid metabolism; glycerolipid metabolism.</text>
</comment>
<comment type="catalytic activity">
    <reaction evidence="23">
        <text>1-octadecanoyl-2-(5Z,8Z,11Z,14Z-eicosatetraenoyl)-sn-glycerol + (9Z)-octadecenoyl-CoA = 1-octadecanoyl-2-(5Z,8Z,11Z,14Z)-eicosatetraenoyl-3-(9Z)-octadecenoyl-sn-glycerol + CoA</text>
        <dbReference type="Rhea" id="RHEA:38307"/>
        <dbReference type="ChEBI" id="CHEBI:57287"/>
        <dbReference type="ChEBI" id="CHEBI:57387"/>
        <dbReference type="ChEBI" id="CHEBI:75728"/>
        <dbReference type="ChEBI" id="CHEBI:75729"/>
    </reaction>
    <physiologicalReaction direction="left-to-right" evidence="23">
        <dbReference type="Rhea" id="RHEA:38308"/>
    </physiologicalReaction>
</comment>
<feature type="transmembrane region" description="Helical" evidence="31">
    <location>
        <begin position="409"/>
        <end position="429"/>
    </location>
</feature>
<comment type="catalytic activity">
    <reaction evidence="22">
        <text>2-(9Z-octadecenoyl)-glycerol + (9Z)-octadecenoyl-CoA = 1,2-di-(9Z-octadecenoyl)-sn-glycerol + CoA</text>
        <dbReference type="Rhea" id="RHEA:37911"/>
        <dbReference type="ChEBI" id="CHEBI:52333"/>
        <dbReference type="ChEBI" id="CHEBI:57287"/>
        <dbReference type="ChEBI" id="CHEBI:57387"/>
        <dbReference type="ChEBI" id="CHEBI:73990"/>
    </reaction>
    <physiologicalReaction direction="left-to-right" evidence="22">
        <dbReference type="Rhea" id="RHEA:37912"/>
    </physiologicalReaction>
</comment>
<evidence type="ECO:0000256" key="28">
    <source>
        <dbReference type="ARBA" id="ARBA00049549"/>
    </source>
</evidence>
<comment type="catalytic activity">
    <reaction evidence="3">
        <text>13-cis-retinol + hexadecanoyl-CoA = 13-cis-retinyl hexadecanoate + CoA</text>
        <dbReference type="Rhea" id="RHEA:55296"/>
        <dbReference type="ChEBI" id="CHEBI:45479"/>
        <dbReference type="ChEBI" id="CHEBI:57287"/>
        <dbReference type="ChEBI" id="CHEBI:57379"/>
        <dbReference type="ChEBI" id="CHEBI:138722"/>
    </reaction>
    <physiologicalReaction direction="left-to-right" evidence="3">
        <dbReference type="Rhea" id="RHEA:55297"/>
    </physiologicalReaction>
</comment>
<protein>
    <recommendedName>
        <fullName evidence="29">O-acyltransferase</fullName>
    </recommendedName>
</protein>
<keyword evidence="13 29" id="KW-0256">Endoplasmic reticulum</keyword>
<evidence type="ECO:0000256" key="1">
    <source>
        <dbReference type="ARBA" id="ARBA00000174"/>
    </source>
</evidence>
<comment type="catalytic activity">
    <reaction evidence="27">
        <text>1-(9Z-octadecenoyl)-glycerol + (9Z)-octadecenoyl-CoA = 1,2-di-(9Z-octadecenoyl)-glycerol + CoA</text>
        <dbReference type="Rhea" id="RHEA:37915"/>
        <dbReference type="ChEBI" id="CHEBI:52323"/>
        <dbReference type="ChEBI" id="CHEBI:57287"/>
        <dbReference type="ChEBI" id="CHEBI:57387"/>
        <dbReference type="ChEBI" id="CHEBI:75342"/>
    </reaction>
    <physiologicalReaction direction="left-to-right" evidence="27">
        <dbReference type="Rhea" id="RHEA:37916"/>
    </physiologicalReaction>
</comment>
<comment type="catalytic activity">
    <reaction evidence="26">
        <text>hexadecan-1-ol + hexadecanoyl-CoA = hexadecyl hexadecanoate + CoA</text>
        <dbReference type="Rhea" id="RHEA:38167"/>
        <dbReference type="ChEBI" id="CHEBI:16125"/>
        <dbReference type="ChEBI" id="CHEBI:57287"/>
        <dbReference type="ChEBI" id="CHEBI:57379"/>
        <dbReference type="ChEBI" id="CHEBI:75584"/>
    </reaction>
    <physiologicalReaction direction="left-to-right" evidence="26">
        <dbReference type="Rhea" id="RHEA:38168"/>
    </physiologicalReaction>
</comment>
<evidence type="ECO:0000256" key="4">
    <source>
        <dbReference type="ARBA" id="ARBA00001118"/>
    </source>
</evidence>
<dbReference type="Proteomes" id="UP000694941">
    <property type="component" value="Unplaced"/>
</dbReference>
<dbReference type="PIRSF" id="PIRSF000439">
    <property type="entry name" value="Oat_ACAT_DAG_ARE"/>
    <property type="match status" value="1"/>
</dbReference>
<sequence>MAAPGESNSTSIRRGKNSNPKTRLRRTQSVTRVQDVNEREKRERAVQPDNPVHEPKDSLLSFSSGYTNYRGLLNLCIILLVLSNARVALENIIKYGILVDPVQWFKVFMGKPANWPSVLIVLGLNCFFLLSFFVEILYSKNKLREITGRVIIVTSLSAVIIFPVIIVFTTNCNPIGASVALGFVSITFLKLVSYHMVNFWCREDRNQTDTSRHKRRGSFGLTVSSTANGLIGLPLVTYPQNLNLRDLYYFMLAPTLCYELNFPRSARIRKRFLLKRLVEMLFLLQLILGLVQQWIVPIIRNSLQPLKVVPNHLIWLLFFYWFFHSCLNAVAEILRFADREFYQDWWNAETVNYFWQNWNIPVHRWAVRHLYKPLVNRGFSKHHASISVFFVSAFFHEYLVSIPLNMYRIWAFSGMLGQVPFAMFVSRFLHNQYGNMAVWVSIIIGQPLCILMYYHDYYVIHYGSLEAVS</sequence>
<evidence type="ECO:0000256" key="25">
    <source>
        <dbReference type="ARBA" id="ARBA00048728"/>
    </source>
</evidence>
<dbReference type="RefSeq" id="XP_022240058.1">
    <property type="nucleotide sequence ID" value="XM_022384350.1"/>
</dbReference>
<evidence type="ECO:0000256" key="26">
    <source>
        <dbReference type="ARBA" id="ARBA00048907"/>
    </source>
</evidence>
<feature type="transmembrane region" description="Helical" evidence="31">
    <location>
        <begin position="384"/>
        <end position="403"/>
    </location>
</feature>
<keyword evidence="14 31" id="KW-1133">Transmembrane helix</keyword>
<dbReference type="InterPro" id="IPR027251">
    <property type="entry name" value="Diacylglycerol_acylTrfase1"/>
</dbReference>
<comment type="catalytic activity">
    <reaction evidence="21">
        <text>2,3-di-(9Z)-octadecenoyl-sn-glycerol + (9Z)-octadecenoyl-CoA = 1,2,3-tri-(9Z-octadecenoyl)-glycerol + CoA</text>
        <dbReference type="Rhea" id="RHEA:38439"/>
        <dbReference type="ChEBI" id="CHEBI:53753"/>
        <dbReference type="ChEBI" id="CHEBI:57287"/>
        <dbReference type="ChEBI" id="CHEBI:57387"/>
        <dbReference type="ChEBI" id="CHEBI:75824"/>
    </reaction>
    <physiologicalReaction direction="left-to-right" evidence="21">
        <dbReference type="Rhea" id="RHEA:38440"/>
    </physiologicalReaction>
</comment>
<evidence type="ECO:0000256" key="3">
    <source>
        <dbReference type="ARBA" id="ARBA00000895"/>
    </source>
</evidence>
<accession>A0ABM1S8V3</accession>
<keyword evidence="16 29" id="KW-0012">Acyltransferase</keyword>
<evidence type="ECO:0000256" key="15">
    <source>
        <dbReference type="ARBA" id="ARBA00023136"/>
    </source>
</evidence>
<gene>
    <name evidence="33" type="primary">LOC106458216</name>
</gene>
<evidence type="ECO:0000256" key="30">
    <source>
        <dbReference type="SAM" id="MobiDB-lite"/>
    </source>
</evidence>
<evidence type="ECO:0000256" key="14">
    <source>
        <dbReference type="ARBA" id="ARBA00022989"/>
    </source>
</evidence>
<evidence type="ECO:0000256" key="10">
    <source>
        <dbReference type="ARBA" id="ARBA00009010"/>
    </source>
</evidence>
<feature type="transmembrane region" description="Helical" evidence="31">
    <location>
        <begin position="436"/>
        <end position="455"/>
    </location>
</feature>
<evidence type="ECO:0000256" key="7">
    <source>
        <dbReference type="ARBA" id="ARBA00001764"/>
    </source>
</evidence>
<comment type="subcellular location">
    <subcellularLocation>
        <location evidence="8 29">Endoplasmic reticulum membrane</location>
        <topology evidence="8 29">Multi-pass membrane protein</topology>
    </subcellularLocation>
</comment>
<feature type="transmembrane region" description="Helical" evidence="31">
    <location>
        <begin position="72"/>
        <end position="93"/>
    </location>
</feature>
<evidence type="ECO:0000313" key="33">
    <source>
        <dbReference type="RefSeq" id="XP_022240058.1"/>
    </source>
</evidence>
<comment type="catalytic activity">
    <reaction evidence="7">
        <text>all-trans-retinol + hexadecanoyl-CoA = all-trans-retinyl hexadecanoate + CoA</text>
        <dbReference type="Rhea" id="RHEA:38175"/>
        <dbReference type="ChEBI" id="CHEBI:17336"/>
        <dbReference type="ChEBI" id="CHEBI:17616"/>
        <dbReference type="ChEBI" id="CHEBI:57287"/>
        <dbReference type="ChEBI" id="CHEBI:57379"/>
    </reaction>
    <physiologicalReaction direction="left-to-right" evidence="7">
        <dbReference type="Rhea" id="RHEA:38176"/>
    </physiologicalReaction>
</comment>
<feature type="transmembrane region" description="Helical" evidence="31">
    <location>
        <begin position="175"/>
        <end position="197"/>
    </location>
</feature>
<feature type="transmembrane region" description="Helical" evidence="31">
    <location>
        <begin position="113"/>
        <end position="138"/>
    </location>
</feature>
<dbReference type="PIRSF" id="PIRSF500231">
    <property type="entry name" value="Oat_dag"/>
    <property type="match status" value="1"/>
</dbReference>
<evidence type="ECO:0000256" key="5">
    <source>
        <dbReference type="ARBA" id="ARBA00001313"/>
    </source>
</evidence>
<comment type="catalytic activity">
    <reaction evidence="24">
        <text>an acyl-CoA + a 1,2-diacyl-sn-glycerol = a triacyl-sn-glycerol + CoA</text>
        <dbReference type="Rhea" id="RHEA:10868"/>
        <dbReference type="ChEBI" id="CHEBI:17815"/>
        <dbReference type="ChEBI" id="CHEBI:57287"/>
        <dbReference type="ChEBI" id="CHEBI:58342"/>
        <dbReference type="ChEBI" id="CHEBI:64615"/>
        <dbReference type="EC" id="2.3.1.20"/>
    </reaction>
    <physiologicalReaction direction="left-to-right" evidence="24">
        <dbReference type="Rhea" id="RHEA:10869"/>
    </physiologicalReaction>
</comment>
<evidence type="ECO:0000256" key="13">
    <source>
        <dbReference type="ARBA" id="ARBA00022824"/>
    </source>
</evidence>
<evidence type="ECO:0000256" key="19">
    <source>
        <dbReference type="ARBA" id="ARBA00047609"/>
    </source>
</evidence>
<dbReference type="PANTHER" id="PTHR10408">
    <property type="entry name" value="STEROL O-ACYLTRANSFERASE"/>
    <property type="match status" value="1"/>
</dbReference>
<feature type="region of interest" description="Disordered" evidence="30">
    <location>
        <begin position="1"/>
        <end position="56"/>
    </location>
</feature>
<comment type="catalytic activity">
    <reaction evidence="25">
        <text>1,2-di-(9Z-octadecenoyl)-glycerol + (9Z)-octadecenoate + H(+) = 1,2,3-tri-(9Z-octadecenoyl)-glycerol + H2O</text>
        <dbReference type="Rhea" id="RHEA:38379"/>
        <dbReference type="ChEBI" id="CHEBI:15377"/>
        <dbReference type="ChEBI" id="CHEBI:15378"/>
        <dbReference type="ChEBI" id="CHEBI:30823"/>
        <dbReference type="ChEBI" id="CHEBI:52323"/>
        <dbReference type="ChEBI" id="CHEBI:53753"/>
    </reaction>
    <physiologicalReaction direction="left-to-right" evidence="25">
        <dbReference type="Rhea" id="RHEA:38380"/>
    </physiologicalReaction>
</comment>
<evidence type="ECO:0000256" key="27">
    <source>
        <dbReference type="ARBA" id="ARBA00049168"/>
    </source>
</evidence>
<evidence type="ECO:0000256" key="2">
    <source>
        <dbReference type="ARBA" id="ARBA00000633"/>
    </source>
</evidence>
<evidence type="ECO:0000256" key="16">
    <source>
        <dbReference type="ARBA" id="ARBA00023315"/>
    </source>
</evidence>
<comment type="similarity">
    <text evidence="10 29">Belongs to the membrane-bound acyltransferase family. Sterol o-acyltransferase subfamily.</text>
</comment>
<comment type="catalytic activity">
    <reaction evidence="19">
        <text>1-O-(9Z-octadecyl)-3-(9Z-octadecenoyl)-glycerol + (9Z)-octadecenoyl-CoA = 1-O-(9Z-octadecenyl)-2,3-di-(9Z-octadecenoyl)glycerol + CoA</text>
        <dbReference type="Rhea" id="RHEA:55344"/>
        <dbReference type="ChEBI" id="CHEBI:57287"/>
        <dbReference type="ChEBI" id="CHEBI:57387"/>
        <dbReference type="ChEBI" id="CHEBI:138735"/>
        <dbReference type="ChEBI" id="CHEBI:197429"/>
    </reaction>
    <physiologicalReaction direction="left-to-right" evidence="19">
        <dbReference type="Rhea" id="RHEA:55345"/>
    </physiologicalReaction>
</comment>
<evidence type="ECO:0000256" key="11">
    <source>
        <dbReference type="ARBA" id="ARBA00022679"/>
    </source>
</evidence>
<name>A0ABM1S8V3_LIMPO</name>
<feature type="compositionally biased region" description="Polar residues" evidence="30">
    <location>
        <begin position="1"/>
        <end position="34"/>
    </location>
</feature>
<comment type="catalytic activity">
    <reaction evidence="20">
        <text>1-O-(9Z-octadecenyl)-glycerol + (9Z)-octadecenoyl-CoA = 1-O-(9Z-octadecyl)-3-(9Z-octadecenoyl)-glycerol + CoA</text>
        <dbReference type="Rhea" id="RHEA:55340"/>
        <dbReference type="ChEBI" id="CHEBI:34116"/>
        <dbReference type="ChEBI" id="CHEBI:57287"/>
        <dbReference type="ChEBI" id="CHEBI:57387"/>
        <dbReference type="ChEBI" id="CHEBI:197429"/>
    </reaction>
    <physiologicalReaction direction="left-to-right" evidence="20">
        <dbReference type="Rhea" id="RHEA:55341"/>
    </physiologicalReaction>
</comment>
<reference evidence="33" key="1">
    <citation type="submission" date="2025-08" db="UniProtKB">
        <authorList>
            <consortium name="RefSeq"/>
        </authorList>
    </citation>
    <scope>IDENTIFICATION</scope>
    <source>
        <tissue evidence="33">Muscle</tissue>
    </source>
</reference>
<evidence type="ECO:0000256" key="6">
    <source>
        <dbReference type="ARBA" id="ARBA00001349"/>
    </source>
</evidence>
<evidence type="ECO:0000256" key="24">
    <source>
        <dbReference type="ARBA" id="ARBA00048634"/>
    </source>
</evidence>
<comment type="catalytic activity">
    <reaction evidence="1">
        <text>hexadecane-1,2-diol + hexadecanoyl-CoA = 2-hydroxyhexadecyl hexadecanoate + CoA</text>
        <dbReference type="Rhea" id="RHEA:38171"/>
        <dbReference type="ChEBI" id="CHEBI:57287"/>
        <dbReference type="ChEBI" id="CHEBI:57379"/>
        <dbReference type="ChEBI" id="CHEBI:75586"/>
        <dbReference type="ChEBI" id="CHEBI:75587"/>
    </reaction>
    <physiologicalReaction direction="left-to-right" evidence="1">
        <dbReference type="Rhea" id="RHEA:38172"/>
    </physiologicalReaction>
</comment>
<keyword evidence="32" id="KW-1185">Reference proteome</keyword>
<comment type="catalytic activity">
    <reaction evidence="28">
        <text>1,3-di-(9Z-octadecenoyl)-glycerol + (9Z)-octadecenoyl-CoA = 1,2,3-tri-(9Z-octadecenoyl)-glycerol + CoA</text>
        <dbReference type="Rhea" id="RHEA:38435"/>
        <dbReference type="ChEBI" id="CHEBI:53753"/>
        <dbReference type="ChEBI" id="CHEBI:57287"/>
        <dbReference type="ChEBI" id="CHEBI:57387"/>
        <dbReference type="ChEBI" id="CHEBI:75735"/>
    </reaction>
    <physiologicalReaction direction="left-to-right" evidence="28">
        <dbReference type="Rhea" id="RHEA:38436"/>
    </physiologicalReaction>
</comment>
<comment type="catalytic activity">
    <reaction evidence="4">
        <text>hexadecane-1,2-diol + 2 hexadecanoyl-CoA = 1,2-O,O-dihexadecanoyl-1,2-hexadecanediol + 2 CoA</text>
        <dbReference type="Rhea" id="RHEA:38211"/>
        <dbReference type="ChEBI" id="CHEBI:57287"/>
        <dbReference type="ChEBI" id="CHEBI:57379"/>
        <dbReference type="ChEBI" id="CHEBI:75586"/>
        <dbReference type="ChEBI" id="CHEBI:75608"/>
    </reaction>
    <physiologicalReaction direction="left-to-right" evidence="4">
        <dbReference type="Rhea" id="RHEA:38212"/>
    </physiologicalReaction>
</comment>
<feature type="transmembrane region" description="Helical" evidence="31">
    <location>
        <begin position="312"/>
        <end position="331"/>
    </location>
</feature>
<feature type="transmembrane region" description="Helical" evidence="31">
    <location>
        <begin position="150"/>
        <end position="169"/>
    </location>
</feature>
<organism evidence="32 33">
    <name type="scientific">Limulus polyphemus</name>
    <name type="common">Atlantic horseshoe crab</name>
    <dbReference type="NCBI Taxonomy" id="6850"/>
    <lineage>
        <taxon>Eukaryota</taxon>
        <taxon>Metazoa</taxon>
        <taxon>Ecdysozoa</taxon>
        <taxon>Arthropoda</taxon>
        <taxon>Chelicerata</taxon>
        <taxon>Merostomata</taxon>
        <taxon>Xiphosura</taxon>
        <taxon>Limulidae</taxon>
        <taxon>Limulus</taxon>
    </lineage>
</organism>
<comment type="catalytic activity">
    <reaction evidence="5">
        <text>2-(9Z-octadecenoyl)-glycerol + hexadecanoyl-CoA = 1-hexadecanoyl-2-(9Z-octadecenoyl)-sn-glycerol + CoA</text>
        <dbReference type="Rhea" id="RHEA:38071"/>
        <dbReference type="ChEBI" id="CHEBI:57287"/>
        <dbReference type="ChEBI" id="CHEBI:57379"/>
        <dbReference type="ChEBI" id="CHEBI:73990"/>
        <dbReference type="ChEBI" id="CHEBI:75466"/>
    </reaction>
    <physiologicalReaction direction="left-to-right" evidence="5">
        <dbReference type="Rhea" id="RHEA:38072"/>
    </physiologicalReaction>
</comment>
<dbReference type="InterPro" id="IPR004299">
    <property type="entry name" value="MBOAT_fam"/>
</dbReference>
<keyword evidence="12 31" id="KW-0812">Transmembrane</keyword>
<evidence type="ECO:0000256" key="31">
    <source>
        <dbReference type="SAM" id="Phobius"/>
    </source>
</evidence>
<evidence type="ECO:0000256" key="29">
    <source>
        <dbReference type="PIRNR" id="PIRNR000439"/>
    </source>
</evidence>
<evidence type="ECO:0000256" key="20">
    <source>
        <dbReference type="ARBA" id="ARBA00047807"/>
    </source>
</evidence>
<feature type="transmembrane region" description="Helical" evidence="31">
    <location>
        <begin position="248"/>
        <end position="266"/>
    </location>
</feature>
<dbReference type="GeneID" id="106458216"/>
<evidence type="ECO:0000256" key="18">
    <source>
        <dbReference type="ARBA" id="ARBA00047367"/>
    </source>
</evidence>
<comment type="catalytic activity">
    <reaction evidence="2">
        <text>all-trans-retinol + an acyl-CoA = an all-trans-retinyl ester + CoA</text>
        <dbReference type="Rhea" id="RHEA:11488"/>
        <dbReference type="ChEBI" id="CHEBI:17336"/>
        <dbReference type="ChEBI" id="CHEBI:57287"/>
        <dbReference type="ChEBI" id="CHEBI:58342"/>
        <dbReference type="ChEBI" id="CHEBI:63410"/>
        <dbReference type="EC" id="2.3.1.76"/>
    </reaction>
    <physiologicalReaction direction="left-to-right" evidence="2">
        <dbReference type="Rhea" id="RHEA:11489"/>
    </physiologicalReaction>
</comment>
<evidence type="ECO:0000313" key="32">
    <source>
        <dbReference type="Proteomes" id="UP000694941"/>
    </source>
</evidence>
<dbReference type="PANTHER" id="PTHR10408:SF7">
    <property type="entry name" value="DIACYLGLYCEROL O-ACYLTRANSFERASE 1"/>
    <property type="match status" value="1"/>
</dbReference>